<keyword evidence="5 11" id="KW-0812">Transmembrane</keyword>
<accession>A0ABR1FYL9</accession>
<evidence type="ECO:0000256" key="6">
    <source>
        <dbReference type="ARBA" id="ARBA00022824"/>
    </source>
</evidence>
<comment type="subcellular location">
    <subcellularLocation>
        <location evidence="1 11">Endoplasmic reticulum membrane</location>
        <topology evidence="1 11">Multi-pass membrane protein</topology>
    </subcellularLocation>
</comment>
<evidence type="ECO:0000313" key="12">
    <source>
        <dbReference type="EMBL" id="KAK7241312.1"/>
    </source>
</evidence>
<comment type="caution">
    <text evidence="11">Lacks conserved residue(s) required for the propagation of feature annotation.</text>
</comment>
<evidence type="ECO:0000256" key="4">
    <source>
        <dbReference type="ARBA" id="ARBA00022679"/>
    </source>
</evidence>
<evidence type="ECO:0000256" key="10">
    <source>
        <dbReference type="ARBA" id="ARBA00023315"/>
    </source>
</evidence>
<feature type="transmembrane region" description="Helical" evidence="11">
    <location>
        <begin position="52"/>
        <end position="76"/>
    </location>
</feature>
<evidence type="ECO:0000256" key="8">
    <source>
        <dbReference type="ARBA" id="ARBA00023098"/>
    </source>
</evidence>
<evidence type="ECO:0000256" key="11">
    <source>
        <dbReference type="RuleBase" id="RU367023"/>
    </source>
</evidence>
<proteinExistence type="inferred from homology"/>
<evidence type="ECO:0000256" key="2">
    <source>
        <dbReference type="ARBA" id="ARBA00005420"/>
    </source>
</evidence>
<evidence type="ECO:0000256" key="9">
    <source>
        <dbReference type="ARBA" id="ARBA00023136"/>
    </source>
</evidence>
<dbReference type="PANTHER" id="PTHR12317">
    <property type="entry name" value="DIACYLGLYCEROL O-ACYLTRANSFERASE"/>
    <property type="match status" value="1"/>
</dbReference>
<evidence type="ECO:0000313" key="13">
    <source>
        <dbReference type="Proteomes" id="UP001363151"/>
    </source>
</evidence>
<name>A0ABR1FYL9_AURAN</name>
<keyword evidence="10" id="KW-0012">Acyltransferase</keyword>
<keyword evidence="13" id="KW-1185">Reference proteome</keyword>
<dbReference type="InterPro" id="IPR007130">
    <property type="entry name" value="DAGAT"/>
</dbReference>
<evidence type="ECO:0000256" key="5">
    <source>
        <dbReference type="ARBA" id="ARBA00022692"/>
    </source>
</evidence>
<gene>
    <name evidence="12" type="ORF">SO694_00050230</name>
</gene>
<keyword evidence="7 11" id="KW-1133">Transmembrane helix</keyword>
<reference evidence="12 13" key="1">
    <citation type="submission" date="2024-03" db="EMBL/GenBank/DDBJ databases">
        <title>Aureococcus anophagefferens CCMP1851 and Kratosvirus quantuckense: Draft genome of a second virus-susceptible host strain in the model system.</title>
        <authorList>
            <person name="Chase E."/>
            <person name="Truchon A.R."/>
            <person name="Schepens W."/>
            <person name="Wilhelm S.W."/>
        </authorList>
    </citation>
    <scope>NUCLEOTIDE SEQUENCE [LARGE SCALE GENOMIC DNA]</scope>
    <source>
        <strain evidence="12 13">CCMP1851</strain>
    </source>
</reference>
<comment type="similarity">
    <text evidence="2 11">Belongs to the diacylglycerol acyltransferase family.</text>
</comment>
<dbReference type="Pfam" id="PF03982">
    <property type="entry name" value="DAGAT"/>
    <property type="match status" value="1"/>
</dbReference>
<organism evidence="12 13">
    <name type="scientific">Aureococcus anophagefferens</name>
    <name type="common">Harmful bloom alga</name>
    <dbReference type="NCBI Taxonomy" id="44056"/>
    <lineage>
        <taxon>Eukaryota</taxon>
        <taxon>Sar</taxon>
        <taxon>Stramenopiles</taxon>
        <taxon>Ochrophyta</taxon>
        <taxon>Pelagophyceae</taxon>
        <taxon>Pelagomonadales</taxon>
        <taxon>Pelagomonadaceae</taxon>
        <taxon>Aureococcus</taxon>
    </lineage>
</organism>
<evidence type="ECO:0000256" key="1">
    <source>
        <dbReference type="ARBA" id="ARBA00004477"/>
    </source>
</evidence>
<evidence type="ECO:0000256" key="3">
    <source>
        <dbReference type="ARBA" id="ARBA00022516"/>
    </source>
</evidence>
<sequence length="381" mass="41488">MTSLALQPAASTHDVRSAEPSCCLAMCQPPPKLPLAAPTRSYLQSTPGERRLGFAAASTFSVIYYLAPVYIAYAVAYACLGSQTAKKWALASPLLLSLCVPGKWLPKLGGVILRSRAMRQIPKYFCFEEYHELSDGEVAARTKSGERFVFCFHPHGVFPFVATNKIHASRALREIIARFGAPCDAGGDAVYYPGSPAEDFPTAVASVLRWIPLLKDVVGLFGVMDASAAVFKKRLARGSAALYVGGMLELFSSSRDREAVILSRRKGFVKLALRSGADLVPSYMFGNTTVLEALTAGPLAALSRAAGVSFTLFWGRWGLPLPRPVKLVFARGRPLGLPHIPEPTAADVDKYHALYCAKLLELFDNYKKHNPDYARKSLEVE</sequence>
<keyword evidence="9 11" id="KW-0472">Membrane</keyword>
<evidence type="ECO:0000256" key="7">
    <source>
        <dbReference type="ARBA" id="ARBA00022989"/>
    </source>
</evidence>
<keyword evidence="3" id="KW-0444">Lipid biosynthesis</keyword>
<dbReference type="EMBL" id="JBBJCI010000203">
    <property type="protein sequence ID" value="KAK7241312.1"/>
    <property type="molecule type" value="Genomic_DNA"/>
</dbReference>
<dbReference type="EC" id="2.3.1.-" evidence="11"/>
<keyword evidence="8" id="KW-0443">Lipid metabolism</keyword>
<protein>
    <recommendedName>
        <fullName evidence="11">Acyltransferase</fullName>
        <ecNumber evidence="11">2.3.1.-</ecNumber>
    </recommendedName>
</protein>
<comment type="caution">
    <text evidence="12">The sequence shown here is derived from an EMBL/GenBank/DDBJ whole genome shotgun (WGS) entry which is preliminary data.</text>
</comment>
<keyword evidence="4 11" id="KW-0808">Transferase</keyword>
<dbReference type="Proteomes" id="UP001363151">
    <property type="component" value="Unassembled WGS sequence"/>
</dbReference>
<keyword evidence="6 11" id="KW-0256">Endoplasmic reticulum</keyword>